<dbReference type="InterPro" id="IPR007197">
    <property type="entry name" value="rSAM"/>
</dbReference>
<proteinExistence type="predicted"/>
<gene>
    <name evidence="7" type="ORF">A3D72_02855</name>
</gene>
<dbReference type="SFLD" id="SFLDG01082">
    <property type="entry name" value="B12-binding_domain_containing"/>
    <property type="match status" value="1"/>
</dbReference>
<accession>A0A1F7U5H0</accession>
<dbReference type="InterPro" id="IPR006638">
    <property type="entry name" value="Elp3/MiaA/NifB-like_rSAM"/>
</dbReference>
<dbReference type="STRING" id="1802391.A3D72_02855"/>
<keyword evidence="4" id="KW-0408">Iron</keyword>
<evidence type="ECO:0000256" key="2">
    <source>
        <dbReference type="ARBA" id="ARBA00022691"/>
    </source>
</evidence>
<keyword evidence="3" id="KW-0479">Metal-binding</keyword>
<evidence type="ECO:0000313" key="7">
    <source>
        <dbReference type="EMBL" id="OGL73510.1"/>
    </source>
</evidence>
<evidence type="ECO:0000256" key="3">
    <source>
        <dbReference type="ARBA" id="ARBA00022723"/>
    </source>
</evidence>
<evidence type="ECO:0000313" key="8">
    <source>
        <dbReference type="Proteomes" id="UP000176303"/>
    </source>
</evidence>
<evidence type="ECO:0000256" key="5">
    <source>
        <dbReference type="ARBA" id="ARBA00023014"/>
    </source>
</evidence>
<sequence length="624" mass="71717">MMKLMMVPLALLSLVRMDIEYLRDQPQWSLWGDRRHIHWDEEDHVWVNTNLRYEGWINADWEASIHHPKLRDDLLHGERVPVKKRIIVVFRNDFWRRQDDLPAVAAAFFAEQRSRRRLLLINVEQFSEQHERAWPHLGMLTVGTVAHEEGWDVGFWDELIQGPVALENLVEPGDVVGLSLVVTGMERGVELARQAKALGARHVIAGNDAAIFRAKQLLRIPDRPIDAVFTSNSTTAVRLFFREIQSKDLREIEIQDVATDADQAETRSNERSVLRLDLAREKNLRRAHAFDPMDGFTIPNLALYSPEYWERIWTFYRSAYGHKHADPANLRNATIHLAQGCTRTRGTDVCTYCTIYGVGDIRVPDEEYLARLAERYQAFGINYLYNVTDSAFEMRPLASRLRAIGFRTNGLIIYGRAQGLAAQRALLDDWMGLVSERLLINCGMDSGDDGMLHQGILKSSSSRGSRVGENRQAVRNLRDSGAHLHASLIFGSPGETVESCERTLEFTQWFADTLGPQLDLVESDLYWLNFGSPAGRVFRDYDYARELAARAGKDISPEDWRRDFGQHAEALSVPWSAQQAWYRRFTRIDDETAAEYRRRVVELMNRHPGRIKGREYAFKSPHET</sequence>
<comment type="cofactor">
    <cofactor evidence="1">
        <name>[4Fe-4S] cluster</name>
        <dbReference type="ChEBI" id="CHEBI:49883"/>
    </cofactor>
</comment>
<dbReference type="Proteomes" id="UP000176303">
    <property type="component" value="Unassembled WGS sequence"/>
</dbReference>
<evidence type="ECO:0000256" key="4">
    <source>
        <dbReference type="ARBA" id="ARBA00023004"/>
    </source>
</evidence>
<dbReference type="InterPro" id="IPR058240">
    <property type="entry name" value="rSAM_sf"/>
</dbReference>
<name>A0A1F7U5H0_9BACT</name>
<organism evidence="7 8">
    <name type="scientific">Candidatus Uhrbacteria bacterium RIFCSPHIGHO2_02_FULL_57_19</name>
    <dbReference type="NCBI Taxonomy" id="1802391"/>
    <lineage>
        <taxon>Bacteria</taxon>
        <taxon>Candidatus Uhriibacteriota</taxon>
    </lineage>
</organism>
<dbReference type="EMBL" id="MGDZ01000029">
    <property type="protein sequence ID" value="OGL73510.1"/>
    <property type="molecule type" value="Genomic_DNA"/>
</dbReference>
<dbReference type="PANTHER" id="PTHR43409">
    <property type="entry name" value="ANAEROBIC MAGNESIUM-PROTOPORPHYRIN IX MONOMETHYL ESTER CYCLASE-RELATED"/>
    <property type="match status" value="1"/>
</dbReference>
<dbReference type="GO" id="GO:0046872">
    <property type="term" value="F:metal ion binding"/>
    <property type="evidence" value="ECO:0007669"/>
    <property type="project" value="UniProtKB-KW"/>
</dbReference>
<dbReference type="SFLD" id="SFLDS00029">
    <property type="entry name" value="Radical_SAM"/>
    <property type="match status" value="1"/>
</dbReference>
<reference evidence="7 8" key="1">
    <citation type="journal article" date="2016" name="Nat. Commun.">
        <title>Thousands of microbial genomes shed light on interconnected biogeochemical processes in an aquifer system.</title>
        <authorList>
            <person name="Anantharaman K."/>
            <person name="Brown C.T."/>
            <person name="Hug L.A."/>
            <person name="Sharon I."/>
            <person name="Castelle C.J."/>
            <person name="Probst A.J."/>
            <person name="Thomas B.C."/>
            <person name="Singh A."/>
            <person name="Wilkins M.J."/>
            <person name="Karaoz U."/>
            <person name="Brodie E.L."/>
            <person name="Williams K.H."/>
            <person name="Hubbard S.S."/>
            <person name="Banfield J.F."/>
        </authorList>
    </citation>
    <scope>NUCLEOTIDE SEQUENCE [LARGE SCALE GENOMIC DNA]</scope>
</reference>
<comment type="caution">
    <text evidence="7">The sequence shown here is derived from an EMBL/GenBank/DDBJ whole genome shotgun (WGS) entry which is preliminary data.</text>
</comment>
<evidence type="ECO:0000259" key="6">
    <source>
        <dbReference type="SMART" id="SM00729"/>
    </source>
</evidence>
<dbReference type="SMART" id="SM00729">
    <property type="entry name" value="Elp3"/>
    <property type="match status" value="1"/>
</dbReference>
<dbReference type="GO" id="GO:0051536">
    <property type="term" value="F:iron-sulfur cluster binding"/>
    <property type="evidence" value="ECO:0007669"/>
    <property type="project" value="UniProtKB-KW"/>
</dbReference>
<evidence type="ECO:0000256" key="1">
    <source>
        <dbReference type="ARBA" id="ARBA00001966"/>
    </source>
</evidence>
<protein>
    <recommendedName>
        <fullName evidence="6">Elp3/MiaA/NifB-like radical SAM core domain-containing protein</fullName>
    </recommendedName>
</protein>
<keyword evidence="5" id="KW-0411">Iron-sulfur</keyword>
<dbReference type="AlphaFoldDB" id="A0A1F7U5H0"/>
<keyword evidence="2" id="KW-0949">S-adenosyl-L-methionine</keyword>
<dbReference type="SUPFAM" id="SSF102114">
    <property type="entry name" value="Radical SAM enzymes"/>
    <property type="match status" value="1"/>
</dbReference>
<feature type="domain" description="Elp3/MiaA/NifB-like radical SAM core" evidence="6">
    <location>
        <begin position="331"/>
        <end position="549"/>
    </location>
</feature>
<dbReference type="InterPro" id="IPR051198">
    <property type="entry name" value="BchE-like"/>
</dbReference>
<dbReference type="GO" id="GO:0003824">
    <property type="term" value="F:catalytic activity"/>
    <property type="evidence" value="ECO:0007669"/>
    <property type="project" value="InterPro"/>
</dbReference>
<dbReference type="Gene3D" id="3.30.750.200">
    <property type="match status" value="1"/>
</dbReference>